<feature type="chain" id="PRO_5009758622" description="Lipoprotein" evidence="1">
    <location>
        <begin position="20"/>
        <end position="159"/>
    </location>
</feature>
<evidence type="ECO:0008006" key="4">
    <source>
        <dbReference type="Google" id="ProtNLM"/>
    </source>
</evidence>
<gene>
    <name evidence="2" type="ORF">OJ16_15385</name>
</gene>
<dbReference type="OrthoDB" id="5916363at2"/>
<evidence type="ECO:0000313" key="2">
    <source>
        <dbReference type="EMBL" id="KII76194.1"/>
    </source>
</evidence>
<comment type="caution">
    <text evidence="2">The sequence shown here is derived from an EMBL/GenBank/DDBJ whole genome shotgun (WGS) entry which is preliminary data.</text>
</comment>
<evidence type="ECO:0000313" key="3">
    <source>
        <dbReference type="Proteomes" id="UP000031672"/>
    </source>
</evidence>
<organism evidence="2 3">
    <name type="scientific">Vibrio renipiscarius</name>
    <dbReference type="NCBI Taxonomy" id="1461322"/>
    <lineage>
        <taxon>Bacteria</taxon>
        <taxon>Pseudomonadati</taxon>
        <taxon>Pseudomonadota</taxon>
        <taxon>Gammaproteobacteria</taxon>
        <taxon>Vibrionales</taxon>
        <taxon>Vibrionaceae</taxon>
        <taxon>Vibrio</taxon>
    </lineage>
</organism>
<keyword evidence="3" id="KW-1185">Reference proteome</keyword>
<keyword evidence="1" id="KW-0732">Signal</keyword>
<dbReference type="STRING" id="1461322.OJ16_15385"/>
<name>A0A0C2JK08_9VIBR</name>
<accession>A0A0C2JE21</accession>
<dbReference type="AlphaFoldDB" id="A0A0C2JK08"/>
<accession>A0A0C2JK08</accession>
<dbReference type="RefSeq" id="WP_040992132.1">
    <property type="nucleotide sequence ID" value="NZ_JTKH01000024.1"/>
</dbReference>
<dbReference type="EMBL" id="JTKH01000024">
    <property type="protein sequence ID" value="KII76194.1"/>
    <property type="molecule type" value="Genomic_DNA"/>
</dbReference>
<reference evidence="2 3" key="1">
    <citation type="submission" date="2014-11" db="EMBL/GenBank/DDBJ databases">
        <title>Draft Genome Sequence of Vibrio piscirenalis strains CECT 8603T and CECT 8604, two marine Gammaproteobacterium isolated from cultured gilthead sea bream (Sparus aurata).</title>
        <authorList>
            <person name="Arahal D.R."/>
            <person name="Rodrigo-Torres L."/>
            <person name="Lucena T."/>
            <person name="Pujalte M.J."/>
        </authorList>
    </citation>
    <scope>NUCLEOTIDE SEQUENCE [LARGE SCALE GENOMIC DNA]</scope>
    <source>
        <strain evidence="2 3">DCR 1-4-2</strain>
    </source>
</reference>
<dbReference type="Proteomes" id="UP000031672">
    <property type="component" value="Unassembled WGS sequence"/>
</dbReference>
<feature type="signal peptide" evidence="1">
    <location>
        <begin position="1"/>
        <end position="19"/>
    </location>
</feature>
<proteinExistence type="predicted"/>
<evidence type="ECO:0000256" key="1">
    <source>
        <dbReference type="SAM" id="SignalP"/>
    </source>
</evidence>
<dbReference type="PROSITE" id="PS51257">
    <property type="entry name" value="PROKAR_LIPOPROTEIN"/>
    <property type="match status" value="1"/>
</dbReference>
<protein>
    <recommendedName>
        <fullName evidence="4">Lipoprotein</fullName>
    </recommendedName>
</protein>
<sequence length="159" mass="18564">MAKKSALLIFGLFSAFTIACDQNYTTEVDGQLTYQEDDLCFTFLDDSLYTYEQSSIPILLEEESTSETDYWSEWVLKTETNPVLTKNFSDNYFGVGWWQPDGANSTEEERTAEEWLMDHGLMFSVGFGDKQDGKPRFRLDYLWHDEHQDNLMMQVEVPF</sequence>